<keyword evidence="3" id="KW-0285">Flavoprotein</keyword>
<evidence type="ECO:0000256" key="3">
    <source>
        <dbReference type="ARBA" id="ARBA00022630"/>
    </source>
</evidence>
<organism evidence="5 6">
    <name type="scientific">Aspergillus pseudoustus</name>
    <dbReference type="NCBI Taxonomy" id="1810923"/>
    <lineage>
        <taxon>Eukaryota</taxon>
        <taxon>Fungi</taxon>
        <taxon>Dikarya</taxon>
        <taxon>Ascomycota</taxon>
        <taxon>Pezizomycotina</taxon>
        <taxon>Eurotiomycetes</taxon>
        <taxon>Eurotiomycetidae</taxon>
        <taxon>Eurotiales</taxon>
        <taxon>Aspergillaceae</taxon>
        <taxon>Aspergillus</taxon>
        <taxon>Aspergillus subgen. Nidulantes</taxon>
    </lineage>
</organism>
<protein>
    <recommendedName>
        <fullName evidence="7">FAD/NAD(P)-binding domain-containing protein</fullName>
    </recommendedName>
</protein>
<keyword evidence="6" id="KW-1185">Reference proteome</keyword>
<gene>
    <name evidence="5" type="ORF">BJY01DRAFT_246093</name>
</gene>
<evidence type="ECO:0008006" key="7">
    <source>
        <dbReference type="Google" id="ProtNLM"/>
    </source>
</evidence>
<sequence>MAHSSRWESKPVRTPRPMKVICIGAGASGLLLAYKLQRSFEAFSLVLYEKNPDIGGTWFENRYPGCACDIPAHTYTWSFEPKNDWSSVYASSKEIHEYFSNFSTKYGLRKYCRTNHKVTGAFWANERGGWDVHVHDLKSNETHVDYCDILINASGVLNNWMWPAIPGLETFRGPKLHSAVWDPEVALQGKHVGLIGNGSSGIQILPAILPVVKKLTTFIREPSWVSPVQGLENRAFTDQEKADFGSSPEKLLAYRKEIEHALNSQFALFKTGSSVQKETREYMEGQMRAKLRNPSLAKLLIPSWSVGCRRLTPGVNYLESLSADTVTVVYGETSRITPTACVCSDGKEYPIDVLVCATGFNTSFKPRFPLIGPTGRNLQDEWAEEPAAYLGVAAAGYPNYFMFLGPNCPVGNGPVLIAIEAQADYMLQMIDRWQTENVHSFSPKEAAVRDFVAHKDVFMQGTVWSEECRSWYKSGSTSNKVSALWPGSTLHYLEAMATVRGDDWDIEYKGNRFSWLGNGLSQTEVDDTAELAYYIRNHDDGPILSSYRRLKLLNKSGCGVKRKAANIMLQNKPNL</sequence>
<dbReference type="PANTHER" id="PTHR42877:SF8">
    <property type="entry name" value="MONOOXYGENASE"/>
    <property type="match status" value="1"/>
</dbReference>
<dbReference type="PANTHER" id="PTHR42877">
    <property type="entry name" value="L-ORNITHINE N(5)-MONOOXYGENASE-RELATED"/>
    <property type="match status" value="1"/>
</dbReference>
<dbReference type="Proteomes" id="UP001610446">
    <property type="component" value="Unassembled WGS sequence"/>
</dbReference>
<dbReference type="EMBL" id="JBFXLU010000046">
    <property type="protein sequence ID" value="KAL2848869.1"/>
    <property type="molecule type" value="Genomic_DNA"/>
</dbReference>
<comment type="cofactor">
    <cofactor evidence="1">
        <name>FAD</name>
        <dbReference type="ChEBI" id="CHEBI:57692"/>
    </cofactor>
</comment>
<dbReference type="Gene3D" id="3.50.50.60">
    <property type="entry name" value="FAD/NAD(P)-binding domain"/>
    <property type="match status" value="2"/>
</dbReference>
<evidence type="ECO:0000313" key="6">
    <source>
        <dbReference type="Proteomes" id="UP001610446"/>
    </source>
</evidence>
<evidence type="ECO:0000256" key="2">
    <source>
        <dbReference type="ARBA" id="ARBA00010139"/>
    </source>
</evidence>
<name>A0ABR4K9D6_9EURO</name>
<dbReference type="Pfam" id="PF13450">
    <property type="entry name" value="NAD_binding_8"/>
    <property type="match status" value="1"/>
</dbReference>
<reference evidence="5 6" key="1">
    <citation type="submission" date="2024-07" db="EMBL/GenBank/DDBJ databases">
        <title>Section-level genome sequencing and comparative genomics of Aspergillus sections Usti and Cavernicolus.</title>
        <authorList>
            <consortium name="Lawrence Berkeley National Laboratory"/>
            <person name="Nybo J.L."/>
            <person name="Vesth T.C."/>
            <person name="Theobald S."/>
            <person name="Frisvad J.C."/>
            <person name="Larsen T.O."/>
            <person name="Kjaerboelling I."/>
            <person name="Rothschild-Mancinelli K."/>
            <person name="Lyhne E.K."/>
            <person name="Kogle M.E."/>
            <person name="Barry K."/>
            <person name="Clum A."/>
            <person name="Na H."/>
            <person name="Ledsgaard L."/>
            <person name="Lin J."/>
            <person name="Lipzen A."/>
            <person name="Kuo A."/>
            <person name="Riley R."/>
            <person name="Mondo S."/>
            <person name="Labutti K."/>
            <person name="Haridas S."/>
            <person name="Pangalinan J."/>
            <person name="Salamov A.A."/>
            <person name="Simmons B.A."/>
            <person name="Magnuson J.K."/>
            <person name="Chen J."/>
            <person name="Drula E."/>
            <person name="Henrissat B."/>
            <person name="Wiebenga A."/>
            <person name="Lubbers R.J."/>
            <person name="Gomes A.C."/>
            <person name="Makela M.R."/>
            <person name="Stajich J."/>
            <person name="Grigoriev I.V."/>
            <person name="Mortensen U.H."/>
            <person name="De Vries R.P."/>
            <person name="Baker S.E."/>
            <person name="Andersen M.R."/>
        </authorList>
    </citation>
    <scope>NUCLEOTIDE SEQUENCE [LARGE SCALE GENOMIC DNA]</scope>
    <source>
        <strain evidence="5 6">CBS 123904</strain>
    </source>
</reference>
<dbReference type="InterPro" id="IPR051209">
    <property type="entry name" value="FAD-bind_Monooxygenase_sf"/>
</dbReference>
<comment type="caution">
    <text evidence="5">The sequence shown here is derived from an EMBL/GenBank/DDBJ whole genome shotgun (WGS) entry which is preliminary data.</text>
</comment>
<evidence type="ECO:0000256" key="1">
    <source>
        <dbReference type="ARBA" id="ARBA00001974"/>
    </source>
</evidence>
<accession>A0ABR4K9D6</accession>
<comment type="similarity">
    <text evidence="2">Belongs to the FAD-binding monooxygenase family.</text>
</comment>
<dbReference type="SUPFAM" id="SSF51905">
    <property type="entry name" value="FAD/NAD(P)-binding domain"/>
    <property type="match status" value="2"/>
</dbReference>
<evidence type="ECO:0000256" key="4">
    <source>
        <dbReference type="ARBA" id="ARBA00022827"/>
    </source>
</evidence>
<keyword evidence="4" id="KW-0274">FAD</keyword>
<evidence type="ECO:0000313" key="5">
    <source>
        <dbReference type="EMBL" id="KAL2848869.1"/>
    </source>
</evidence>
<proteinExistence type="inferred from homology"/>
<dbReference type="InterPro" id="IPR036188">
    <property type="entry name" value="FAD/NAD-bd_sf"/>
</dbReference>